<reference evidence="7" key="1">
    <citation type="submission" date="2021-01" db="EMBL/GenBank/DDBJ databases">
        <title>Whole genome shotgun sequence of Planotetraspora silvatica NBRC 100141.</title>
        <authorList>
            <person name="Komaki H."/>
            <person name="Tamura T."/>
        </authorList>
    </citation>
    <scope>NUCLEOTIDE SEQUENCE</scope>
    <source>
        <strain evidence="7">NBRC 100141</strain>
    </source>
</reference>
<proteinExistence type="predicted"/>
<feature type="transmembrane region" description="Helical" evidence="6">
    <location>
        <begin position="374"/>
        <end position="395"/>
    </location>
</feature>
<feature type="transmembrane region" description="Helical" evidence="6">
    <location>
        <begin position="337"/>
        <end position="362"/>
    </location>
</feature>
<sequence>MTGRFSPPGRRHLHTFTSLTAAGLAEAVVSSLGVVALVRLTGTERAGQAIFAQSVAGVWFLLCDPRLENAAQRFVPAEHRATGGGSALFLRLVRWDVAGRVATTVLGLAAVPVTWLLGFAGPGLALMLALAVVARGLTGPNGAPRAAFALTDRLRSFGVLRLACAGLSLALSVAGMLVWGAPGFLAGQAVSALVVAVTQIVLAVRAVRAAMGPPGRPGPVPPGLLGFTVKASGGTALAEVSDSGILAVAGLLGGSTLVTLLKIASAPGRLYASMIMPVASMLYPRLCRAVADGEVSTRGRRDLRRATLLLAAVGTLTLGVAVLVVDDVLRLVYGSRYGGLAAVAAVLVAAACVKGLVCWSNVLPLALGRPGWRLAYLGAEGLALVGLLLLAGLAARDAAGTSLLFACGTLAVSVCCAGTWLTLLGRFADDDAKEPKRPLRAGVRS</sequence>
<gene>
    <name evidence="7" type="ORF">Psi02_25300</name>
</gene>
<name>A0A8J3UKF5_9ACTN</name>
<feature type="transmembrane region" description="Helical" evidence="6">
    <location>
        <begin position="159"/>
        <end position="179"/>
    </location>
</feature>
<dbReference type="EMBL" id="BOOQ01000015">
    <property type="protein sequence ID" value="GII46106.1"/>
    <property type="molecule type" value="Genomic_DNA"/>
</dbReference>
<organism evidence="7 8">
    <name type="scientific">Planotetraspora silvatica</name>
    <dbReference type="NCBI Taxonomy" id="234614"/>
    <lineage>
        <taxon>Bacteria</taxon>
        <taxon>Bacillati</taxon>
        <taxon>Actinomycetota</taxon>
        <taxon>Actinomycetes</taxon>
        <taxon>Streptosporangiales</taxon>
        <taxon>Streptosporangiaceae</taxon>
        <taxon>Planotetraspora</taxon>
    </lineage>
</organism>
<protein>
    <recommendedName>
        <fullName evidence="9">Polysaccharide biosynthesis protein</fullName>
    </recommendedName>
</protein>
<feature type="transmembrane region" description="Helical" evidence="6">
    <location>
        <begin position="185"/>
        <end position="207"/>
    </location>
</feature>
<dbReference type="Proteomes" id="UP000644610">
    <property type="component" value="Unassembled WGS sequence"/>
</dbReference>
<evidence type="ECO:0000256" key="2">
    <source>
        <dbReference type="ARBA" id="ARBA00022475"/>
    </source>
</evidence>
<evidence type="ECO:0008006" key="9">
    <source>
        <dbReference type="Google" id="ProtNLM"/>
    </source>
</evidence>
<keyword evidence="3 6" id="KW-0812">Transmembrane</keyword>
<evidence type="ECO:0000256" key="5">
    <source>
        <dbReference type="ARBA" id="ARBA00023136"/>
    </source>
</evidence>
<keyword evidence="8" id="KW-1185">Reference proteome</keyword>
<evidence type="ECO:0000313" key="8">
    <source>
        <dbReference type="Proteomes" id="UP000644610"/>
    </source>
</evidence>
<feature type="transmembrane region" description="Helical" evidence="6">
    <location>
        <begin position="306"/>
        <end position="325"/>
    </location>
</feature>
<keyword evidence="2" id="KW-1003">Cell membrane</keyword>
<comment type="caution">
    <text evidence="7">The sequence shown here is derived from an EMBL/GenBank/DDBJ whole genome shotgun (WGS) entry which is preliminary data.</text>
</comment>
<evidence type="ECO:0000256" key="3">
    <source>
        <dbReference type="ARBA" id="ARBA00022692"/>
    </source>
</evidence>
<feature type="transmembrane region" description="Helical" evidence="6">
    <location>
        <begin position="401"/>
        <end position="423"/>
    </location>
</feature>
<accession>A0A8J3UKF5</accession>
<feature type="transmembrane region" description="Helical" evidence="6">
    <location>
        <begin position="121"/>
        <end position="138"/>
    </location>
</feature>
<dbReference type="PANTHER" id="PTHR30250">
    <property type="entry name" value="PST FAMILY PREDICTED COLANIC ACID TRANSPORTER"/>
    <property type="match status" value="1"/>
</dbReference>
<evidence type="ECO:0000313" key="7">
    <source>
        <dbReference type="EMBL" id="GII46106.1"/>
    </source>
</evidence>
<keyword evidence="5 6" id="KW-0472">Membrane</keyword>
<dbReference type="GO" id="GO:0005886">
    <property type="term" value="C:plasma membrane"/>
    <property type="evidence" value="ECO:0007669"/>
    <property type="project" value="UniProtKB-SubCell"/>
</dbReference>
<keyword evidence="4 6" id="KW-1133">Transmembrane helix</keyword>
<dbReference type="InterPro" id="IPR050833">
    <property type="entry name" value="Poly_Biosynth_Transport"/>
</dbReference>
<dbReference type="PANTHER" id="PTHR30250:SF11">
    <property type="entry name" value="O-ANTIGEN TRANSPORTER-RELATED"/>
    <property type="match status" value="1"/>
</dbReference>
<evidence type="ECO:0000256" key="6">
    <source>
        <dbReference type="SAM" id="Phobius"/>
    </source>
</evidence>
<dbReference type="AlphaFoldDB" id="A0A8J3UKF5"/>
<evidence type="ECO:0000256" key="4">
    <source>
        <dbReference type="ARBA" id="ARBA00022989"/>
    </source>
</evidence>
<comment type="subcellular location">
    <subcellularLocation>
        <location evidence="1">Cell membrane</location>
        <topology evidence="1">Multi-pass membrane protein</topology>
    </subcellularLocation>
</comment>
<evidence type="ECO:0000256" key="1">
    <source>
        <dbReference type="ARBA" id="ARBA00004651"/>
    </source>
</evidence>
<dbReference type="RefSeq" id="WP_203973707.1">
    <property type="nucleotide sequence ID" value="NZ_BAAAKY010000049.1"/>
</dbReference>